<dbReference type="EMBL" id="CP041186">
    <property type="protein sequence ID" value="QDG53898.1"/>
    <property type="molecule type" value="Genomic_DNA"/>
</dbReference>
<dbReference type="InterPro" id="IPR036397">
    <property type="entry name" value="RNaseH_sf"/>
</dbReference>
<sequence length="540" mass="62220">MALAPALEDPMSNERIDMHRLQDLVRMHREGVGCREIARLLKMSPNTERKYRHALDEAGLLKGEPSEIIPLDELKQAVAELLPTSTPPQETSTVEPWRAQIEEMYERTRSPRAIWDRLRLEHADFDGSLSAVKRMCARIKADRGPRPQDVVIRVETAPGEIAQVDFGYVGRLFDPMSGKVRKAYAFVMVLGFSRLMYVDLVFDQKVDTWLRLHVDAFEYFGGVPETVVPDNLKAAVVRCYFGLKDKPELNRSYRELARHYGFMIDPTPPYAPEKKGKVESAVKYVKSNFFAPRALEKLDEAKEQLSLWLDQIANRRVHGTTHRVPREHFDAEEAEALKALPPTPFVPVVWKKAKVHRDSHVEFERRLYSVPFRLIGQTVWIRARGASVDIFYDDELCTSHKRSGPRKSTHEAHLPEGRRDLRHRSRQWWQDKADRMSPIVGEYVEEVFGADDVFNQLRAVQAIVSYLEQFPVERAEGACRRARAFGNYTYQGIKRILVEGIDLEPAIPQAVYVHGKLAHPRFARNFEELALAEEVYHERS</sequence>
<dbReference type="PANTHER" id="PTHR35004:SF8">
    <property type="entry name" value="TRANSPOSASE RV3428C-RELATED"/>
    <property type="match status" value="1"/>
</dbReference>
<feature type="domain" description="Integrase catalytic" evidence="2">
    <location>
        <begin position="154"/>
        <end position="333"/>
    </location>
</feature>
<dbReference type="GO" id="GO:0015074">
    <property type="term" value="P:DNA integration"/>
    <property type="evidence" value="ECO:0007669"/>
    <property type="project" value="InterPro"/>
</dbReference>
<dbReference type="InterPro" id="IPR054353">
    <property type="entry name" value="IstA-like_C"/>
</dbReference>
<evidence type="ECO:0000313" key="5">
    <source>
        <dbReference type="EMBL" id="QDG51051.1"/>
    </source>
</evidence>
<dbReference type="SUPFAM" id="SSF53098">
    <property type="entry name" value="Ribonuclease H-like"/>
    <property type="match status" value="1"/>
</dbReference>
<protein>
    <submittedName>
        <fullName evidence="8">IS21 family transposase</fullName>
    </submittedName>
</protein>
<dbReference type="EMBL" id="CP041186">
    <property type="protein sequence ID" value="QDG53496.1"/>
    <property type="molecule type" value="Genomic_DNA"/>
</dbReference>
<dbReference type="AlphaFoldDB" id="A0A4Y6Q0J8"/>
<dbReference type="PANTHER" id="PTHR35004">
    <property type="entry name" value="TRANSPOSASE RV3428C-RELATED"/>
    <property type="match status" value="1"/>
</dbReference>
<dbReference type="Pfam" id="PF00665">
    <property type="entry name" value="rve"/>
    <property type="match status" value="1"/>
</dbReference>
<dbReference type="InterPro" id="IPR012337">
    <property type="entry name" value="RNaseH-like_sf"/>
</dbReference>
<evidence type="ECO:0000313" key="8">
    <source>
        <dbReference type="EMBL" id="QDG54042.1"/>
    </source>
</evidence>
<accession>A0A5B8YHP7</accession>
<name>A0A4Y6Q0J8_PERCE</name>
<dbReference type="EMBL" id="CP041186">
    <property type="protein sequence ID" value="QDG51051.1"/>
    <property type="molecule type" value="Genomic_DNA"/>
</dbReference>
<reference evidence="8 9" key="1">
    <citation type="submission" date="2019-06" db="EMBL/GenBank/DDBJ databases">
        <title>Persicimonas caeni gen. nov., sp. nov., a predatory bacterium isolated from solar saltern.</title>
        <authorList>
            <person name="Wang S."/>
        </authorList>
    </citation>
    <scope>NUCLEOTIDE SEQUENCE [LARGE SCALE GENOMIC DNA]</scope>
    <source>
        <strain evidence="8 9">YN101</strain>
    </source>
</reference>
<gene>
    <name evidence="3" type="ORF">FIV42_00755</name>
    <name evidence="4" type="ORF">FIV42_06330</name>
    <name evidence="5" type="ORF">FIV42_09990</name>
    <name evidence="6" type="ORF">FIV42_22940</name>
    <name evidence="7" type="ORF">FIV42_25090</name>
    <name evidence="8" type="ORF">FIV42_25860</name>
</gene>
<dbReference type="EMBL" id="CP041186">
    <property type="protein sequence ID" value="QDG54042.1"/>
    <property type="molecule type" value="Genomic_DNA"/>
</dbReference>
<dbReference type="EMBL" id="CP041186">
    <property type="protein sequence ID" value="QDG50362.1"/>
    <property type="molecule type" value="Genomic_DNA"/>
</dbReference>
<comment type="similarity">
    <text evidence="1">Belongs to the transposase IS21/IS408/IS1162 family.</text>
</comment>
<dbReference type="GO" id="GO:0003676">
    <property type="term" value="F:nucleic acid binding"/>
    <property type="evidence" value="ECO:0007669"/>
    <property type="project" value="InterPro"/>
</dbReference>
<accession>A0A4Y6Q0J8</accession>
<evidence type="ECO:0000313" key="9">
    <source>
        <dbReference type="Proteomes" id="UP000315995"/>
    </source>
</evidence>
<dbReference type="Gene3D" id="3.30.420.10">
    <property type="entry name" value="Ribonuclease H-like superfamily/Ribonuclease H"/>
    <property type="match status" value="1"/>
</dbReference>
<evidence type="ECO:0000313" key="7">
    <source>
        <dbReference type="EMBL" id="QDG53898.1"/>
    </source>
</evidence>
<dbReference type="NCBIfam" id="NF033546">
    <property type="entry name" value="transpos_IS21"/>
    <property type="match status" value="1"/>
</dbReference>
<dbReference type="Pfam" id="PF22483">
    <property type="entry name" value="Mu-transpos_C_2"/>
    <property type="match status" value="1"/>
</dbReference>
<evidence type="ECO:0000313" key="6">
    <source>
        <dbReference type="EMBL" id="QDG53496.1"/>
    </source>
</evidence>
<evidence type="ECO:0000313" key="3">
    <source>
        <dbReference type="EMBL" id="QDG49314.1"/>
    </source>
</evidence>
<dbReference type="OrthoDB" id="9798623at2"/>
<dbReference type="Proteomes" id="UP000315995">
    <property type="component" value="Chromosome"/>
</dbReference>
<dbReference type="PROSITE" id="PS50994">
    <property type="entry name" value="INTEGRASE"/>
    <property type="match status" value="1"/>
</dbReference>
<organism evidence="8 9">
    <name type="scientific">Persicimonas caeni</name>
    <dbReference type="NCBI Taxonomy" id="2292766"/>
    <lineage>
        <taxon>Bacteria</taxon>
        <taxon>Deltaproteobacteria</taxon>
        <taxon>Bradymonadales</taxon>
        <taxon>Bradymonadaceae</taxon>
        <taxon>Persicimonas</taxon>
    </lineage>
</organism>
<proteinExistence type="inferred from homology"/>
<dbReference type="InterPro" id="IPR001584">
    <property type="entry name" value="Integrase_cat-core"/>
</dbReference>
<dbReference type="EMBL" id="CP041186">
    <property type="protein sequence ID" value="QDG49314.1"/>
    <property type="molecule type" value="Genomic_DNA"/>
</dbReference>
<evidence type="ECO:0000259" key="2">
    <source>
        <dbReference type="PROSITE" id="PS50994"/>
    </source>
</evidence>
<evidence type="ECO:0000256" key="1">
    <source>
        <dbReference type="ARBA" id="ARBA00009277"/>
    </source>
</evidence>
<evidence type="ECO:0000313" key="4">
    <source>
        <dbReference type="EMBL" id="QDG50362.1"/>
    </source>
</evidence>
<keyword evidence="9" id="KW-1185">Reference proteome</keyword>